<evidence type="ECO:0000313" key="2">
    <source>
        <dbReference type="EMBL" id="KAK7028809.1"/>
    </source>
</evidence>
<accession>A0AAW0BRS1</accession>
<dbReference type="AlphaFoldDB" id="A0AAW0BRS1"/>
<dbReference type="EMBL" id="JAYKXP010000088">
    <property type="protein sequence ID" value="KAK7028809.1"/>
    <property type="molecule type" value="Genomic_DNA"/>
</dbReference>
<feature type="region of interest" description="Disordered" evidence="1">
    <location>
        <begin position="45"/>
        <end position="64"/>
    </location>
</feature>
<sequence length="331" mass="38651">MIEEKRGMTGVKIRRDTIGRIQPLCQFSGVKTPGMTENDYRIAWYGPQKGSDTHEPQDPRKVEKDPARARLWRFSLAKAIRKRQFDELKLRRRGGSGVETGLDDPDWRRQGFLDWVHPWIQSHAATTPSSSTCHQISWRIAQVMSSHRVVIATAQRSRSNRKGLHRNLKIKISRNQVLERYHPSKIIPRHKVRLSKQATYVLTDTYPVHSWLFYWVIQSYRKTIPPPRLDFDPQRAKSGNTSIIRTMKKSHQIERSQNNVRKRQQPDEPGSGRPKEEVSLTVMRKRKHQLSGCWESRNNRFVWAVHRSFHYLSHLGLLDHGAGHYEVCSSS</sequence>
<evidence type="ECO:0000256" key="1">
    <source>
        <dbReference type="SAM" id="MobiDB-lite"/>
    </source>
</evidence>
<organism evidence="2 3">
    <name type="scientific">Paramarasmius palmivorus</name>
    <dbReference type="NCBI Taxonomy" id="297713"/>
    <lineage>
        <taxon>Eukaryota</taxon>
        <taxon>Fungi</taxon>
        <taxon>Dikarya</taxon>
        <taxon>Basidiomycota</taxon>
        <taxon>Agaricomycotina</taxon>
        <taxon>Agaricomycetes</taxon>
        <taxon>Agaricomycetidae</taxon>
        <taxon>Agaricales</taxon>
        <taxon>Marasmiineae</taxon>
        <taxon>Marasmiaceae</taxon>
        <taxon>Paramarasmius</taxon>
    </lineage>
</organism>
<keyword evidence="3" id="KW-1185">Reference proteome</keyword>
<feature type="region of interest" description="Disordered" evidence="1">
    <location>
        <begin position="227"/>
        <end position="280"/>
    </location>
</feature>
<name>A0AAW0BRS1_9AGAR</name>
<proteinExistence type="predicted"/>
<feature type="compositionally biased region" description="Basic and acidic residues" evidence="1">
    <location>
        <begin position="51"/>
        <end position="64"/>
    </location>
</feature>
<evidence type="ECO:0000313" key="3">
    <source>
        <dbReference type="Proteomes" id="UP001383192"/>
    </source>
</evidence>
<comment type="caution">
    <text evidence="2">The sequence shown here is derived from an EMBL/GenBank/DDBJ whole genome shotgun (WGS) entry which is preliminary data.</text>
</comment>
<reference evidence="2 3" key="1">
    <citation type="submission" date="2024-01" db="EMBL/GenBank/DDBJ databases">
        <title>A draft genome for a cacao thread blight-causing isolate of Paramarasmius palmivorus.</title>
        <authorList>
            <person name="Baruah I.K."/>
            <person name="Bukari Y."/>
            <person name="Amoako-Attah I."/>
            <person name="Meinhardt L.W."/>
            <person name="Bailey B.A."/>
            <person name="Cohen S.P."/>
        </authorList>
    </citation>
    <scope>NUCLEOTIDE SEQUENCE [LARGE SCALE GENOMIC DNA]</scope>
    <source>
        <strain evidence="2 3">GH-12</strain>
    </source>
</reference>
<dbReference type="Proteomes" id="UP001383192">
    <property type="component" value="Unassembled WGS sequence"/>
</dbReference>
<protein>
    <submittedName>
        <fullName evidence="2">Uncharacterized protein</fullName>
    </submittedName>
</protein>
<gene>
    <name evidence="2" type="ORF">VNI00_014822</name>
</gene>